<evidence type="ECO:0000313" key="2">
    <source>
        <dbReference type="Proteomes" id="UP001140096"/>
    </source>
</evidence>
<accession>A0ACC1KWD4</accession>
<proteinExistence type="predicted"/>
<protein>
    <submittedName>
        <fullName evidence="1">Uncharacterized protein</fullName>
    </submittedName>
</protein>
<comment type="caution">
    <text evidence="1">The sequence shown here is derived from an EMBL/GenBank/DDBJ whole genome shotgun (WGS) entry which is preliminary data.</text>
</comment>
<evidence type="ECO:0000313" key="1">
    <source>
        <dbReference type="EMBL" id="KAJ2796520.1"/>
    </source>
</evidence>
<keyword evidence="2" id="KW-1185">Reference proteome</keyword>
<reference evidence="1" key="1">
    <citation type="submission" date="2022-07" db="EMBL/GenBank/DDBJ databases">
        <title>Phylogenomic reconstructions and comparative analyses of Kickxellomycotina fungi.</title>
        <authorList>
            <person name="Reynolds N.K."/>
            <person name="Stajich J.E."/>
            <person name="Barry K."/>
            <person name="Grigoriev I.V."/>
            <person name="Crous P."/>
            <person name="Smith M.E."/>
        </authorList>
    </citation>
    <scope>NUCLEOTIDE SEQUENCE</scope>
    <source>
        <strain evidence="1">CBS 102833</strain>
    </source>
</reference>
<feature type="non-terminal residue" evidence="1">
    <location>
        <position position="1"/>
    </location>
</feature>
<sequence>GTEPAGDGEHWRLAKKFRDMVGMIRGRVYFQVNDVSGQAMTEAEAKDWHYQRVAELQMTAFKEFPQELEALALASVAALGDSAVLAAHLEALDDTGLRKLAALVGIRTRSLLPLTASGIVQEDGMYGREFVLGAFAERYRPRPTIADQVREISPYPSESLLFSEIITETDQFSKQQISSESISYPVLAVPKLNLQFLTLHDYLARCFELYRLECAYDIRENVEDAVRRLQPTEAGGFEGWARMAMPMHSFNVVDVQKPRVGERAPSRVRADICIDLANYAESVVIEWDSEVRPRDVLILLGVHGTVKSVRGCEVECRLDINGKPIDEFAGVGKPSGTLRNLRVLLDTHQYQVDLAADSDVYGSLNVVMRRKPQENNFKAVLETVRDLMTSSACSLPDWLASTFLGYGDPSAALGRRAEP</sequence>
<dbReference type="EMBL" id="JANBUP010003515">
    <property type="protein sequence ID" value="KAJ2796520.1"/>
    <property type="molecule type" value="Genomic_DNA"/>
</dbReference>
<organism evidence="1 2">
    <name type="scientific">Coemansia furcata</name>
    <dbReference type="NCBI Taxonomy" id="417177"/>
    <lineage>
        <taxon>Eukaryota</taxon>
        <taxon>Fungi</taxon>
        <taxon>Fungi incertae sedis</taxon>
        <taxon>Zoopagomycota</taxon>
        <taxon>Kickxellomycotina</taxon>
        <taxon>Kickxellomycetes</taxon>
        <taxon>Kickxellales</taxon>
        <taxon>Kickxellaceae</taxon>
        <taxon>Coemansia</taxon>
    </lineage>
</organism>
<gene>
    <name evidence="1" type="ORF">H4S07_006198</name>
</gene>
<name>A0ACC1KWD4_9FUNG</name>
<feature type="non-terminal residue" evidence="1">
    <location>
        <position position="419"/>
    </location>
</feature>
<dbReference type="Proteomes" id="UP001140096">
    <property type="component" value="Unassembled WGS sequence"/>
</dbReference>